<evidence type="ECO:0000313" key="3">
    <source>
        <dbReference type="EMBL" id="CAL6104196.1"/>
    </source>
</evidence>
<dbReference type="PANTHER" id="PTHR11915">
    <property type="entry name" value="SPECTRIN/FILAMIN RELATED CYTOSKELETAL PROTEIN"/>
    <property type="match status" value="1"/>
</dbReference>
<feature type="domain" description="Calponin-homology (CH)" evidence="1">
    <location>
        <begin position="119"/>
        <end position="236"/>
    </location>
</feature>
<dbReference type="AlphaFoldDB" id="A0AA86Q8G0"/>
<protein>
    <submittedName>
        <fullName evidence="2">Calponin homology (CH) domain-containing protein</fullName>
    </submittedName>
    <submittedName>
        <fullName evidence="3">Calponin_homology (CH) domain-containing protein</fullName>
    </submittedName>
</protein>
<evidence type="ECO:0000259" key="1">
    <source>
        <dbReference type="PROSITE" id="PS50021"/>
    </source>
</evidence>
<reference evidence="2" key="1">
    <citation type="submission" date="2023-06" db="EMBL/GenBank/DDBJ databases">
        <authorList>
            <person name="Kurt Z."/>
        </authorList>
    </citation>
    <scope>NUCLEOTIDE SEQUENCE</scope>
</reference>
<comment type="caution">
    <text evidence="2">The sequence shown here is derived from an EMBL/GenBank/DDBJ whole genome shotgun (WGS) entry which is preliminary data.</text>
</comment>
<evidence type="ECO:0000313" key="4">
    <source>
        <dbReference type="Proteomes" id="UP001642409"/>
    </source>
</evidence>
<dbReference type="Gene3D" id="1.10.238.10">
    <property type="entry name" value="EF-hand"/>
    <property type="match status" value="1"/>
</dbReference>
<dbReference type="PROSITE" id="PS50021">
    <property type="entry name" value="CH"/>
    <property type="match status" value="2"/>
</dbReference>
<dbReference type="Pfam" id="PF00307">
    <property type="entry name" value="CH"/>
    <property type="match status" value="2"/>
</dbReference>
<reference evidence="3 4" key="2">
    <citation type="submission" date="2024-07" db="EMBL/GenBank/DDBJ databases">
        <authorList>
            <person name="Akdeniz Z."/>
        </authorList>
    </citation>
    <scope>NUCLEOTIDE SEQUENCE [LARGE SCALE GENOMIC DNA]</scope>
</reference>
<gene>
    <name evidence="2" type="ORF">HINF_LOCUS40166</name>
    <name evidence="3" type="ORF">HINF_LOCUS72666</name>
</gene>
<dbReference type="EMBL" id="CATOUU010000833">
    <property type="protein sequence ID" value="CAI9952521.1"/>
    <property type="molecule type" value="Genomic_DNA"/>
</dbReference>
<dbReference type="SMART" id="SM00033">
    <property type="entry name" value="CH"/>
    <property type="match status" value="2"/>
</dbReference>
<organism evidence="2">
    <name type="scientific">Hexamita inflata</name>
    <dbReference type="NCBI Taxonomy" id="28002"/>
    <lineage>
        <taxon>Eukaryota</taxon>
        <taxon>Metamonada</taxon>
        <taxon>Diplomonadida</taxon>
        <taxon>Hexamitidae</taxon>
        <taxon>Hexamitinae</taxon>
        <taxon>Hexamita</taxon>
    </lineage>
</organism>
<dbReference type="SUPFAM" id="SSF47576">
    <property type="entry name" value="Calponin-homology domain, CH-domain"/>
    <property type="match status" value="1"/>
</dbReference>
<sequence>MADNSEKYFLKWVNYKLRPRSVKIENIAEDFSDGIKLVTLLEQLSGVKNTTRMVEPKNEIFKLQNLNVAMTMAVKMVKNLQVNGRNFISGTPTDVKLILGFIFDLVLHYQVDDIDMDGLKGKEGLLMWCQKNTANHDGVSILNFSTSWKDGMGFLALVHTYNNACVNYAEEYQKYADGKSLPADQQLQQAKERIDKAIRIIQAELGVEQIIDADFAEMPSDKANITYLSLIFKAYSNKKKNNKSIETVNRTIQRAIQVEELKQQLLTYIQQYKDDIEAAKLDLKIEPAQTESEIQDQIKVLFKKDREYNAQFQLDIGRIDDSLETLNQTRFNFGQVSPFRLEGENSLENLAQLAQALHAQNLSTINDLRSQINKQFTNKMNEKKDDWKKLFEQFAKADEAHNNISREEMEQLLMASNQAVEPAVLDNMYAEGRKVTFEDFVELMDALENDRDTDEQCILAFSQLCGGLYVTVSDLQKAGTSENDIKWLTEHMPEIDDAGKQVAKISDEKMNKLREALKSIKPKGGIKGLEKMNKFVAVLATQVKRVDVPGEKKYDYVKFIQQFYE</sequence>
<accession>A0AA86Q8G0</accession>
<dbReference type="EMBL" id="CAXDID020000580">
    <property type="protein sequence ID" value="CAL6104196.1"/>
    <property type="molecule type" value="Genomic_DNA"/>
</dbReference>
<feature type="domain" description="Calponin-homology (CH)" evidence="1">
    <location>
        <begin position="3"/>
        <end position="110"/>
    </location>
</feature>
<dbReference type="Gene3D" id="1.10.418.10">
    <property type="entry name" value="Calponin-like domain"/>
    <property type="match status" value="2"/>
</dbReference>
<dbReference type="InterPro" id="IPR011992">
    <property type="entry name" value="EF-hand-dom_pair"/>
</dbReference>
<dbReference type="InterPro" id="IPR036872">
    <property type="entry name" value="CH_dom_sf"/>
</dbReference>
<keyword evidence="4" id="KW-1185">Reference proteome</keyword>
<proteinExistence type="predicted"/>
<evidence type="ECO:0000313" key="2">
    <source>
        <dbReference type="EMBL" id="CAI9952521.1"/>
    </source>
</evidence>
<dbReference type="Proteomes" id="UP001642409">
    <property type="component" value="Unassembled WGS sequence"/>
</dbReference>
<name>A0AA86Q8G0_9EUKA</name>
<dbReference type="InterPro" id="IPR001715">
    <property type="entry name" value="CH_dom"/>
</dbReference>
<dbReference type="SUPFAM" id="SSF47473">
    <property type="entry name" value="EF-hand"/>
    <property type="match status" value="1"/>
</dbReference>